<evidence type="ECO:0000313" key="2">
    <source>
        <dbReference type="EMBL" id="MBU3806070.1"/>
    </source>
</evidence>
<dbReference type="PANTHER" id="PTHR48090:SF7">
    <property type="entry name" value="RFBJ PROTEIN"/>
    <property type="match status" value="1"/>
</dbReference>
<feature type="domain" description="Glycosyltransferase 2-like" evidence="1">
    <location>
        <begin position="5"/>
        <end position="159"/>
    </location>
</feature>
<dbReference type="CDD" id="cd04179">
    <property type="entry name" value="DPM_DPG-synthase_like"/>
    <property type="match status" value="1"/>
</dbReference>
<organism evidence="2 3">
    <name type="scientific">Candidatus Allofournierella pullistercoris</name>
    <dbReference type="NCBI Taxonomy" id="2838597"/>
    <lineage>
        <taxon>Bacteria</taxon>
        <taxon>Bacillati</taxon>
        <taxon>Bacillota</taxon>
        <taxon>Clostridia</taxon>
        <taxon>Eubacteriales</taxon>
        <taxon>Oscillospiraceae</taxon>
        <taxon>Allofournierella</taxon>
    </lineage>
</organism>
<proteinExistence type="predicted"/>
<dbReference type="Proteomes" id="UP000713596">
    <property type="component" value="Unassembled WGS sequence"/>
</dbReference>
<reference evidence="2" key="2">
    <citation type="submission" date="2021-04" db="EMBL/GenBank/DDBJ databases">
        <authorList>
            <person name="Gilroy R."/>
        </authorList>
    </citation>
    <scope>NUCLEOTIDE SEQUENCE</scope>
    <source>
        <strain evidence="2">B5_2728</strain>
    </source>
</reference>
<dbReference type="Pfam" id="PF00535">
    <property type="entry name" value="Glycos_transf_2"/>
    <property type="match status" value="1"/>
</dbReference>
<evidence type="ECO:0000259" key="1">
    <source>
        <dbReference type="Pfam" id="PF00535"/>
    </source>
</evidence>
<dbReference type="AlphaFoldDB" id="A0A948T2B7"/>
<reference evidence="2" key="1">
    <citation type="journal article" date="2021" name="PeerJ">
        <title>Extensive microbial diversity within the chicken gut microbiome revealed by metagenomics and culture.</title>
        <authorList>
            <person name="Gilroy R."/>
            <person name="Ravi A."/>
            <person name="Getino M."/>
            <person name="Pursley I."/>
            <person name="Horton D.L."/>
            <person name="Alikhan N.F."/>
            <person name="Baker D."/>
            <person name="Gharbi K."/>
            <person name="Hall N."/>
            <person name="Watson M."/>
            <person name="Adriaenssens E.M."/>
            <person name="Foster-Nyarko E."/>
            <person name="Jarju S."/>
            <person name="Secka A."/>
            <person name="Antonio M."/>
            <person name="Oren A."/>
            <person name="Chaudhuri R.R."/>
            <person name="La Ragione R."/>
            <person name="Hildebrand F."/>
            <person name="Pallen M.J."/>
        </authorList>
    </citation>
    <scope>NUCLEOTIDE SEQUENCE</scope>
    <source>
        <strain evidence="2">B5_2728</strain>
    </source>
</reference>
<dbReference type="Gene3D" id="3.90.550.10">
    <property type="entry name" value="Spore Coat Polysaccharide Biosynthesis Protein SpsA, Chain A"/>
    <property type="match status" value="1"/>
</dbReference>
<sequence>MKVLVIIPCYNESENILAVVQRLTTLCPQVDYLVVNDCSSDNTLSILREHGIHHLNLPLNLGIGGGVQSGYLYAMEHDYDITVQMDGDGQHDPHFLQQVIAPVAEGKLDMCIGSRFIEKKGFQTSLMRRMGIRFLSGLIHLLTGERILDVTSGYRACNRQMTAYFARDYAQDYPEPEAIITALCNGFAVGEVAVEMEERQGGVSSIRAFKSISYMAKVSLALVIHRLGARRKGKRT</sequence>
<name>A0A948T2B7_9FIRM</name>
<dbReference type="PANTHER" id="PTHR48090">
    <property type="entry name" value="UNDECAPRENYL-PHOSPHATE 4-DEOXY-4-FORMAMIDO-L-ARABINOSE TRANSFERASE-RELATED"/>
    <property type="match status" value="1"/>
</dbReference>
<protein>
    <submittedName>
        <fullName evidence="2">Glycosyltransferase family 2 protein</fullName>
    </submittedName>
</protein>
<comment type="caution">
    <text evidence="2">The sequence shown here is derived from an EMBL/GenBank/DDBJ whole genome shotgun (WGS) entry which is preliminary data.</text>
</comment>
<dbReference type="InterPro" id="IPR029044">
    <property type="entry name" value="Nucleotide-diphossugar_trans"/>
</dbReference>
<dbReference type="SUPFAM" id="SSF53448">
    <property type="entry name" value="Nucleotide-diphospho-sugar transferases"/>
    <property type="match status" value="1"/>
</dbReference>
<dbReference type="InterPro" id="IPR050256">
    <property type="entry name" value="Glycosyltransferase_2"/>
</dbReference>
<evidence type="ECO:0000313" key="3">
    <source>
        <dbReference type="Proteomes" id="UP000713596"/>
    </source>
</evidence>
<gene>
    <name evidence="2" type="ORF">H9882_04165</name>
</gene>
<dbReference type="InterPro" id="IPR001173">
    <property type="entry name" value="Glyco_trans_2-like"/>
</dbReference>
<accession>A0A948T2B7</accession>
<dbReference type="EMBL" id="JAHLFP010000031">
    <property type="protein sequence ID" value="MBU3806070.1"/>
    <property type="molecule type" value="Genomic_DNA"/>
</dbReference>